<dbReference type="Pfam" id="PF14388">
    <property type="entry name" value="DUF4419"/>
    <property type="match status" value="1"/>
</dbReference>
<evidence type="ECO:0000313" key="2">
    <source>
        <dbReference type="Proteomes" id="UP000246991"/>
    </source>
</evidence>
<dbReference type="InterPro" id="IPR025533">
    <property type="entry name" value="DUF4419"/>
</dbReference>
<comment type="caution">
    <text evidence="1">The sequence shown here is derived from an EMBL/GenBank/DDBJ whole genome shotgun (WGS) entry which is preliminary data.</text>
</comment>
<dbReference type="EMBL" id="PYWC01000055">
    <property type="protein sequence ID" value="PWW74887.1"/>
    <property type="molecule type" value="Genomic_DNA"/>
</dbReference>
<gene>
    <name evidence="1" type="ORF">C7212DRAFT_364609</name>
</gene>
<evidence type="ECO:0000313" key="1">
    <source>
        <dbReference type="EMBL" id="PWW74887.1"/>
    </source>
</evidence>
<reference evidence="1 2" key="1">
    <citation type="submission" date="2018-03" db="EMBL/GenBank/DDBJ databases">
        <title>Genomes of Pezizomycetes fungi and the evolution of truffles.</title>
        <authorList>
            <person name="Murat C."/>
            <person name="Payen T."/>
            <person name="Noel B."/>
            <person name="Kuo A."/>
            <person name="Martin F.M."/>
        </authorList>
    </citation>
    <scope>NUCLEOTIDE SEQUENCE [LARGE SCALE GENOMIC DNA]</scope>
    <source>
        <strain evidence="1">091103-1</strain>
    </source>
</reference>
<dbReference type="AlphaFoldDB" id="A0A317SMQ8"/>
<organism evidence="1 2">
    <name type="scientific">Tuber magnatum</name>
    <name type="common">white Piedmont truffle</name>
    <dbReference type="NCBI Taxonomy" id="42249"/>
    <lineage>
        <taxon>Eukaryota</taxon>
        <taxon>Fungi</taxon>
        <taxon>Dikarya</taxon>
        <taxon>Ascomycota</taxon>
        <taxon>Pezizomycotina</taxon>
        <taxon>Pezizomycetes</taxon>
        <taxon>Pezizales</taxon>
        <taxon>Tuberaceae</taxon>
        <taxon>Tuber</taxon>
    </lineage>
</organism>
<protein>
    <recommendedName>
        <fullName evidence="3">DUF4419 domain-containing protein</fullName>
    </recommendedName>
</protein>
<dbReference type="PANTHER" id="PTHR31252">
    <property type="entry name" value="DUF4419 DOMAIN-CONTAINING PROTEIN"/>
    <property type="match status" value="1"/>
</dbReference>
<dbReference type="Proteomes" id="UP000246991">
    <property type="component" value="Unassembled WGS sequence"/>
</dbReference>
<proteinExistence type="predicted"/>
<dbReference type="PANTHER" id="PTHR31252:SF11">
    <property type="entry name" value="DUF4419 DOMAIN-CONTAINING PROTEIN"/>
    <property type="match status" value="1"/>
</dbReference>
<evidence type="ECO:0008006" key="3">
    <source>
        <dbReference type="Google" id="ProtNLM"/>
    </source>
</evidence>
<sequence>MVWIGGAGAGALAPIALLHPIMITMVGGLERCWYSPYISALFDPSPPPCKQPRQVCLKAFPQQFGAASNSKPHPHKFHLLIPAAMPVTIKPSPELVGRNTDPTVHSAKVLLEHASKDLSSGYEGFNWMTGKVDRQDNRRIIQSSFHELDTQNSPIIPYGNGLVNGVIRAFQQDLHLVLRPDDIWLSILTQFSMFVNGNAEHLRTQFVSHRGKKELIVDARPYSLCDIDMGKFAQAMTMLIQENVVDPQLRELIMPSFSTTTDEDKSVAAVVMMGTLQRYFDYTLICGCGFPSVTLQGEQSDWEEILHKVQRLPKYGPQIAEWTCLLTPIIEHMIASFAQPTSPDIKNFWLRACHSIGQGGSAGPRTLSGWITTFCFFQENGQRTKEYTDEQLGGRWGRISIAERKRLVLGDIVYPVIDPTNILKGVVTVPVKIKDYGAGLEYKTTMLAGSVGMTASATDGGKDLNTVQPRSGWWMLEDSVERMDANDFIYSDTPGFY</sequence>
<dbReference type="STRING" id="42249.A0A317SMQ8"/>
<accession>A0A317SMQ8</accession>
<dbReference type="OrthoDB" id="9978173at2759"/>
<name>A0A317SMQ8_9PEZI</name>
<keyword evidence="2" id="KW-1185">Reference proteome</keyword>